<dbReference type="Proteomes" id="UP000636793">
    <property type="component" value="Unassembled WGS sequence"/>
</dbReference>
<evidence type="ECO:0000256" key="1">
    <source>
        <dbReference type="ARBA" id="ARBA00004651"/>
    </source>
</evidence>
<evidence type="ECO:0000256" key="7">
    <source>
        <dbReference type="ARBA" id="ARBA00023136"/>
    </source>
</evidence>
<feature type="transmembrane region" description="Helical" evidence="8">
    <location>
        <begin position="83"/>
        <end position="101"/>
    </location>
</feature>
<dbReference type="EMBL" id="BMHI01000003">
    <property type="protein sequence ID" value="GGB29978.1"/>
    <property type="molecule type" value="Genomic_DNA"/>
</dbReference>
<keyword evidence="5 8" id="KW-0812">Transmembrane</keyword>
<evidence type="ECO:0000256" key="6">
    <source>
        <dbReference type="ARBA" id="ARBA00022989"/>
    </source>
</evidence>
<dbReference type="GO" id="GO:0000319">
    <property type="term" value="F:sulfite transmembrane transporter activity"/>
    <property type="evidence" value="ECO:0007669"/>
    <property type="project" value="TreeGrafter"/>
</dbReference>
<keyword evidence="6 8" id="KW-1133">Transmembrane helix</keyword>
<keyword evidence="3" id="KW-0813">Transport</keyword>
<sequence>MTTGPLDRTRAAVSRLSPGYFALVMATGIVSSGLRLDGATWLADVLLVIAGVCFLGLVACTVWRLVEFTSRAVADFFDPQRAFGYFTSVAAAGVLASGVSAHGMVTLALVLFIVGFTTWLLLGYAVPWATMLDRSHHPTVRGANGSWFLWVVSSQSVATMAAILERHLHSAEHLFAMIAVVAWSVGVFLYGAESMLIALREMLYDADFAPSYWVCMGAASITVLAGAEILDSPGSTVVTNVTPILDAATVMFWSFASWLLPMLMLAFCWRHFVRRMSLAYDVSLWSMVFPLGMYAVASVHLGQVEQLPWVEHIGRVELWLAFAIWCLVFVGFVRHVSRTLLRRNVSLADDEPLRHQIT</sequence>
<evidence type="ECO:0000256" key="5">
    <source>
        <dbReference type="ARBA" id="ARBA00022692"/>
    </source>
</evidence>
<evidence type="ECO:0000256" key="8">
    <source>
        <dbReference type="SAM" id="Phobius"/>
    </source>
</evidence>
<evidence type="ECO:0000256" key="4">
    <source>
        <dbReference type="ARBA" id="ARBA00022475"/>
    </source>
</evidence>
<dbReference type="InterPro" id="IPR004695">
    <property type="entry name" value="SLAC1/Mae1/Ssu1/TehA"/>
</dbReference>
<feature type="transmembrane region" description="Helical" evidence="8">
    <location>
        <begin position="211"/>
        <end position="230"/>
    </location>
</feature>
<gene>
    <name evidence="9" type="ORF">GCM10011492_20480</name>
</gene>
<dbReference type="InterPro" id="IPR038665">
    <property type="entry name" value="Voltage-dep_anion_channel_sf"/>
</dbReference>
<dbReference type="AlphaFoldDB" id="A0A916T4C9"/>
<evidence type="ECO:0000256" key="3">
    <source>
        <dbReference type="ARBA" id="ARBA00022448"/>
    </source>
</evidence>
<reference evidence="9" key="2">
    <citation type="submission" date="2020-09" db="EMBL/GenBank/DDBJ databases">
        <authorList>
            <person name="Sun Q."/>
            <person name="Zhou Y."/>
        </authorList>
    </citation>
    <scope>NUCLEOTIDE SEQUENCE</scope>
    <source>
        <strain evidence="9">CGMCC 1.15085</strain>
    </source>
</reference>
<dbReference type="Gene3D" id="1.50.10.150">
    <property type="entry name" value="Voltage-dependent anion channel"/>
    <property type="match status" value="1"/>
</dbReference>
<protein>
    <submittedName>
        <fullName evidence="9">Tellurite resistance protein permease</fullName>
    </submittedName>
</protein>
<keyword evidence="10" id="KW-1185">Reference proteome</keyword>
<dbReference type="Pfam" id="PF03595">
    <property type="entry name" value="SLAC1"/>
    <property type="match status" value="1"/>
</dbReference>
<comment type="caution">
    <text evidence="9">The sequence shown here is derived from an EMBL/GenBank/DDBJ whole genome shotgun (WGS) entry which is preliminary data.</text>
</comment>
<evidence type="ECO:0000313" key="10">
    <source>
        <dbReference type="Proteomes" id="UP000636793"/>
    </source>
</evidence>
<dbReference type="CDD" id="cd09319">
    <property type="entry name" value="TDT_like_1"/>
    <property type="match status" value="1"/>
</dbReference>
<dbReference type="GO" id="GO:0005886">
    <property type="term" value="C:plasma membrane"/>
    <property type="evidence" value="ECO:0007669"/>
    <property type="project" value="UniProtKB-SubCell"/>
</dbReference>
<feature type="transmembrane region" description="Helical" evidence="8">
    <location>
        <begin position="40"/>
        <end position="63"/>
    </location>
</feature>
<feature type="transmembrane region" description="Helical" evidence="8">
    <location>
        <begin position="107"/>
        <end position="126"/>
    </location>
</feature>
<dbReference type="PANTHER" id="PTHR31686">
    <property type="match status" value="1"/>
</dbReference>
<feature type="transmembrane region" description="Helical" evidence="8">
    <location>
        <begin position="316"/>
        <end position="333"/>
    </location>
</feature>
<accession>A0A916T4C9</accession>
<proteinExistence type="inferred from homology"/>
<evidence type="ECO:0000313" key="9">
    <source>
        <dbReference type="EMBL" id="GGB29978.1"/>
    </source>
</evidence>
<dbReference type="PANTHER" id="PTHR31686:SF1">
    <property type="entry name" value="SULFITE EFFLUX PUMP SSU1"/>
    <property type="match status" value="1"/>
</dbReference>
<feature type="transmembrane region" description="Helical" evidence="8">
    <location>
        <begin position="12"/>
        <end position="34"/>
    </location>
</feature>
<dbReference type="RefSeq" id="WP_188836910.1">
    <property type="nucleotide sequence ID" value="NZ_BMHI01000003.1"/>
</dbReference>
<feature type="transmembrane region" description="Helical" evidence="8">
    <location>
        <begin position="176"/>
        <end position="199"/>
    </location>
</feature>
<feature type="transmembrane region" description="Helical" evidence="8">
    <location>
        <begin position="147"/>
        <end position="164"/>
    </location>
</feature>
<name>A0A916T4C9_9MICO</name>
<feature type="transmembrane region" description="Helical" evidence="8">
    <location>
        <begin position="278"/>
        <end position="296"/>
    </location>
</feature>
<keyword evidence="4" id="KW-1003">Cell membrane</keyword>
<evidence type="ECO:0000256" key="2">
    <source>
        <dbReference type="ARBA" id="ARBA00008566"/>
    </source>
</evidence>
<dbReference type="InterPro" id="IPR051629">
    <property type="entry name" value="Sulfite_efflux_TDT"/>
</dbReference>
<comment type="similarity">
    <text evidence="2">Belongs to the tellurite-resistance/dicarboxylate transporter (TDT) family.</text>
</comment>
<feature type="transmembrane region" description="Helical" evidence="8">
    <location>
        <begin position="250"/>
        <end position="269"/>
    </location>
</feature>
<organism evidence="9 10">
    <name type="scientific">Flexivirga endophytica</name>
    <dbReference type="NCBI Taxonomy" id="1849103"/>
    <lineage>
        <taxon>Bacteria</taxon>
        <taxon>Bacillati</taxon>
        <taxon>Actinomycetota</taxon>
        <taxon>Actinomycetes</taxon>
        <taxon>Micrococcales</taxon>
        <taxon>Dermacoccaceae</taxon>
        <taxon>Flexivirga</taxon>
    </lineage>
</organism>
<comment type="subcellular location">
    <subcellularLocation>
        <location evidence="1">Cell membrane</location>
        <topology evidence="1">Multi-pass membrane protein</topology>
    </subcellularLocation>
</comment>
<reference evidence="9" key="1">
    <citation type="journal article" date="2014" name="Int. J. Syst. Evol. Microbiol.">
        <title>Complete genome sequence of Corynebacterium casei LMG S-19264T (=DSM 44701T), isolated from a smear-ripened cheese.</title>
        <authorList>
            <consortium name="US DOE Joint Genome Institute (JGI-PGF)"/>
            <person name="Walter F."/>
            <person name="Albersmeier A."/>
            <person name="Kalinowski J."/>
            <person name="Ruckert C."/>
        </authorList>
    </citation>
    <scope>NUCLEOTIDE SEQUENCE</scope>
    <source>
        <strain evidence="9">CGMCC 1.15085</strain>
    </source>
</reference>
<keyword evidence="7 8" id="KW-0472">Membrane</keyword>